<keyword evidence="2" id="KW-1185">Reference proteome</keyword>
<organism evidence="1 2">
    <name type="scientific">Paramecium pentaurelia</name>
    <dbReference type="NCBI Taxonomy" id="43138"/>
    <lineage>
        <taxon>Eukaryota</taxon>
        <taxon>Sar</taxon>
        <taxon>Alveolata</taxon>
        <taxon>Ciliophora</taxon>
        <taxon>Intramacronucleata</taxon>
        <taxon>Oligohymenophorea</taxon>
        <taxon>Peniculida</taxon>
        <taxon>Parameciidae</taxon>
        <taxon>Paramecium</taxon>
    </lineage>
</organism>
<protein>
    <submittedName>
        <fullName evidence="1">Uncharacterized protein</fullName>
    </submittedName>
</protein>
<sequence length="203" mass="24036">MSYIQNNLCLRGIDELRQVFKQVQPQIKQPNQSREIEVDRVIDTTHIHQNHYHPIFIKQPQFFSITYQPYIIIQNQLITDSKQKKKKKKCIIAFQEQIQVQQIVNRNLNRVESPKITIEKEMTHLKSLIRQITVQGQPSQVLEYNISVSKIEKPKDNSEIITVLQALQPQPIQLLQKCSCLQRCSYLLKFSNLQRRTIIFRTN</sequence>
<dbReference type="AlphaFoldDB" id="A0A8S1XP21"/>
<accession>A0A8S1XP21</accession>
<dbReference type="EMBL" id="CAJJDO010000130">
    <property type="protein sequence ID" value="CAD8202192.1"/>
    <property type="molecule type" value="Genomic_DNA"/>
</dbReference>
<name>A0A8S1XP21_9CILI</name>
<reference evidence="1" key="1">
    <citation type="submission" date="2021-01" db="EMBL/GenBank/DDBJ databases">
        <authorList>
            <consortium name="Genoscope - CEA"/>
            <person name="William W."/>
        </authorList>
    </citation>
    <scope>NUCLEOTIDE SEQUENCE</scope>
</reference>
<evidence type="ECO:0000313" key="1">
    <source>
        <dbReference type="EMBL" id="CAD8202192.1"/>
    </source>
</evidence>
<evidence type="ECO:0000313" key="2">
    <source>
        <dbReference type="Proteomes" id="UP000689195"/>
    </source>
</evidence>
<comment type="caution">
    <text evidence="1">The sequence shown here is derived from an EMBL/GenBank/DDBJ whole genome shotgun (WGS) entry which is preliminary data.</text>
</comment>
<gene>
    <name evidence="1" type="ORF">PPENT_87.1.T1300088</name>
</gene>
<dbReference type="Proteomes" id="UP000689195">
    <property type="component" value="Unassembled WGS sequence"/>
</dbReference>
<proteinExistence type="predicted"/>